<dbReference type="InterPro" id="IPR036291">
    <property type="entry name" value="NAD(P)-bd_dom_sf"/>
</dbReference>
<protein>
    <submittedName>
        <fullName evidence="3">Uncharacterized protein</fullName>
    </submittedName>
</protein>
<evidence type="ECO:0000259" key="2">
    <source>
        <dbReference type="Pfam" id="PF13460"/>
    </source>
</evidence>
<name>A0A8K0L3V9_9PEZI</name>
<dbReference type="Proteomes" id="UP000809789">
    <property type="component" value="Unassembled WGS sequence"/>
</dbReference>
<accession>A0A8K0L3V9</accession>
<evidence type="ECO:0000259" key="1">
    <source>
        <dbReference type="Pfam" id="PF01370"/>
    </source>
</evidence>
<dbReference type="PANTHER" id="PTHR48079:SF6">
    <property type="entry name" value="NAD(P)-BINDING DOMAIN-CONTAINING PROTEIN-RELATED"/>
    <property type="match status" value="1"/>
</dbReference>
<evidence type="ECO:0000313" key="3">
    <source>
        <dbReference type="EMBL" id="KAG8627231.1"/>
    </source>
</evidence>
<dbReference type="InterPro" id="IPR001509">
    <property type="entry name" value="Epimerase_deHydtase"/>
</dbReference>
<dbReference type="AlphaFoldDB" id="A0A8K0L3V9"/>
<feature type="domain" description="NAD(P)-binding" evidence="2">
    <location>
        <begin position="8"/>
        <end position="89"/>
    </location>
</feature>
<feature type="domain" description="NAD-dependent epimerase/dehydratase" evidence="1">
    <location>
        <begin position="128"/>
        <end position="209"/>
    </location>
</feature>
<dbReference type="InterPro" id="IPR016040">
    <property type="entry name" value="NAD(P)-bd_dom"/>
</dbReference>
<keyword evidence="4" id="KW-1185">Reference proteome</keyword>
<dbReference type="EMBL" id="JAESVG020000005">
    <property type="protein sequence ID" value="KAG8627231.1"/>
    <property type="molecule type" value="Genomic_DNA"/>
</dbReference>
<dbReference type="GO" id="GO:0005737">
    <property type="term" value="C:cytoplasm"/>
    <property type="evidence" value="ECO:0007669"/>
    <property type="project" value="TreeGrafter"/>
</dbReference>
<dbReference type="PANTHER" id="PTHR48079">
    <property type="entry name" value="PROTEIN YEEZ"/>
    <property type="match status" value="1"/>
</dbReference>
<dbReference type="Gene3D" id="3.40.50.720">
    <property type="entry name" value="NAD(P)-binding Rossmann-like Domain"/>
    <property type="match status" value="2"/>
</dbReference>
<gene>
    <name evidence="3" type="ORF">KVT40_004714</name>
</gene>
<proteinExistence type="predicted"/>
<dbReference type="Pfam" id="PF01370">
    <property type="entry name" value="Epimerase"/>
    <property type="match status" value="1"/>
</dbReference>
<dbReference type="GO" id="GO:0004029">
    <property type="term" value="F:aldehyde dehydrogenase (NAD+) activity"/>
    <property type="evidence" value="ECO:0007669"/>
    <property type="project" value="TreeGrafter"/>
</dbReference>
<dbReference type="OrthoDB" id="2130169at2759"/>
<dbReference type="Pfam" id="PF13460">
    <property type="entry name" value="NAD_binding_10"/>
    <property type="match status" value="1"/>
</dbReference>
<dbReference type="SUPFAM" id="SSF51735">
    <property type="entry name" value="NAD(P)-binding Rossmann-fold domains"/>
    <property type="match status" value="1"/>
</dbReference>
<organism evidence="3 4">
    <name type="scientific">Elsinoe batatas</name>
    <dbReference type="NCBI Taxonomy" id="2601811"/>
    <lineage>
        <taxon>Eukaryota</taxon>
        <taxon>Fungi</taxon>
        <taxon>Dikarya</taxon>
        <taxon>Ascomycota</taxon>
        <taxon>Pezizomycotina</taxon>
        <taxon>Dothideomycetes</taxon>
        <taxon>Dothideomycetidae</taxon>
        <taxon>Myriangiales</taxon>
        <taxon>Elsinoaceae</taxon>
        <taxon>Elsinoe</taxon>
    </lineage>
</organism>
<dbReference type="InterPro" id="IPR051783">
    <property type="entry name" value="NAD(P)-dependent_oxidoreduct"/>
</dbReference>
<sequence length="284" mass="30216">MVKIFITGATGYIGGDALHALLSTHPEYSYTALVRSGPRAVSLAATHPTLRLVYGDLSSTSLITSEARAADIVLHLADADDAPSAQAIAEGLRSDESEEVYDDGEGVGSVTSLPDQALHRGVDKLVLAAGDEAGQGGKVRTAVVCPPCIYGRGRGAGNTRSMQVPELARVTVERGEGVRVGKGRARWTGLHVADLADLFVRLVEEAVKGGGEATWGREGYYFAEDGEFYWGDVSEWVLEEVRKKLLGWQPKRHGLREEVKDAVEVEAKKLGKLPGHAAKAAGDA</sequence>
<reference evidence="3" key="1">
    <citation type="submission" date="2021-07" db="EMBL/GenBank/DDBJ databases">
        <title>Elsinoe batatas strain:CRI-CJ2 Genome sequencing and assembly.</title>
        <authorList>
            <person name="Huang L."/>
        </authorList>
    </citation>
    <scope>NUCLEOTIDE SEQUENCE</scope>
    <source>
        <strain evidence="3">CRI-CJ2</strain>
    </source>
</reference>
<evidence type="ECO:0000313" key="4">
    <source>
        <dbReference type="Proteomes" id="UP000809789"/>
    </source>
</evidence>
<comment type="caution">
    <text evidence="3">The sequence shown here is derived from an EMBL/GenBank/DDBJ whole genome shotgun (WGS) entry which is preliminary data.</text>
</comment>